<accession>A0A3N2Q2K4</accession>
<evidence type="ECO:0000313" key="1">
    <source>
        <dbReference type="EMBL" id="ROT40908.1"/>
    </source>
</evidence>
<gene>
    <name evidence="1" type="ORF">SODALDRAFT_376643</name>
</gene>
<dbReference type="GeneID" id="39583309"/>
<reference evidence="1 2" key="1">
    <citation type="journal article" date="2018" name="Mol. Ecol.">
        <title>The obligate alkalophilic soda-lake fungus Sodiomyces alkalinus has shifted to a protein diet.</title>
        <authorList>
            <person name="Grum-Grzhimaylo A.A."/>
            <person name="Falkoski D.L."/>
            <person name="van den Heuvel J."/>
            <person name="Valero-Jimenez C.A."/>
            <person name="Min B."/>
            <person name="Choi I.G."/>
            <person name="Lipzen A."/>
            <person name="Daum C.G."/>
            <person name="Aanen D.K."/>
            <person name="Tsang A."/>
            <person name="Henrissat B."/>
            <person name="Bilanenko E.N."/>
            <person name="de Vries R.P."/>
            <person name="van Kan J.A.L."/>
            <person name="Grigoriev I.V."/>
            <person name="Debets A.J.M."/>
        </authorList>
    </citation>
    <scope>NUCLEOTIDE SEQUENCE [LARGE SCALE GENOMIC DNA]</scope>
    <source>
        <strain evidence="1 2">F11</strain>
    </source>
</reference>
<dbReference type="RefSeq" id="XP_028468714.1">
    <property type="nucleotide sequence ID" value="XM_028614832.1"/>
</dbReference>
<sequence>MPRNDVKWQQLPSAVLILDSDVKNYLGNAKATLLAPSFFGELGTYSFETQFQPFQPPTGCNSYNNRVDHREVVATKDAPQPTNPEISHVGRREPISHAFPFSGSTYSMLQSLNVRAGKFTRVLLRTGLHYTEHIRNIMVMPSHFTTDTQLAQYDRVLDDRRRDTKKGISLNAVRIWNTFEQTNGERRLSKRDPINVDEARMEIKSTSSGGCHTCMLQVPAQRKGDKGSIHEYGPAETLYSVAPPINENHLILDQD</sequence>
<organism evidence="1 2">
    <name type="scientific">Sodiomyces alkalinus (strain CBS 110278 / VKM F-3762 / F11)</name>
    <name type="common">Alkaliphilic filamentous fungus</name>
    <dbReference type="NCBI Taxonomy" id="1314773"/>
    <lineage>
        <taxon>Eukaryota</taxon>
        <taxon>Fungi</taxon>
        <taxon>Dikarya</taxon>
        <taxon>Ascomycota</taxon>
        <taxon>Pezizomycotina</taxon>
        <taxon>Sordariomycetes</taxon>
        <taxon>Hypocreomycetidae</taxon>
        <taxon>Glomerellales</taxon>
        <taxon>Plectosphaerellaceae</taxon>
        <taxon>Sodiomyces</taxon>
    </lineage>
</organism>
<protein>
    <submittedName>
        <fullName evidence="1">Uncharacterized protein</fullName>
    </submittedName>
</protein>
<evidence type="ECO:0000313" key="2">
    <source>
        <dbReference type="Proteomes" id="UP000272025"/>
    </source>
</evidence>
<name>A0A3N2Q2K4_SODAK</name>
<keyword evidence="2" id="KW-1185">Reference proteome</keyword>
<dbReference type="Proteomes" id="UP000272025">
    <property type="component" value="Unassembled WGS sequence"/>
</dbReference>
<proteinExistence type="predicted"/>
<dbReference type="EMBL" id="ML119052">
    <property type="protein sequence ID" value="ROT40908.1"/>
    <property type="molecule type" value="Genomic_DNA"/>
</dbReference>
<dbReference type="AlphaFoldDB" id="A0A3N2Q2K4"/>